<evidence type="ECO:0000313" key="3">
    <source>
        <dbReference type="EMBL" id="EPS38133.1"/>
    </source>
</evidence>
<reference evidence="3 4" key="1">
    <citation type="journal article" date="2013" name="PLoS Genet.">
        <title>Genomic mechanisms accounting for the adaptation to parasitism in nematode-trapping fungi.</title>
        <authorList>
            <person name="Meerupati T."/>
            <person name="Andersson K.M."/>
            <person name="Friman E."/>
            <person name="Kumar D."/>
            <person name="Tunlid A."/>
            <person name="Ahren D."/>
        </authorList>
    </citation>
    <scope>NUCLEOTIDE SEQUENCE [LARGE SCALE GENOMIC DNA]</scope>
    <source>
        <strain evidence="3 4">CBS 200.50</strain>
    </source>
</reference>
<feature type="chain" id="PRO_5004548371" evidence="2">
    <location>
        <begin position="29"/>
        <end position="392"/>
    </location>
</feature>
<feature type="signal peptide" evidence="2">
    <location>
        <begin position="1"/>
        <end position="28"/>
    </location>
</feature>
<protein>
    <submittedName>
        <fullName evidence="3">Uncharacterized protein</fullName>
    </submittedName>
</protein>
<reference evidence="4" key="2">
    <citation type="submission" date="2013-04" db="EMBL/GenBank/DDBJ databases">
        <title>Genomic mechanisms accounting for the adaptation to parasitism in nematode-trapping fungi.</title>
        <authorList>
            <person name="Ahren D.G."/>
        </authorList>
    </citation>
    <scope>NUCLEOTIDE SEQUENCE [LARGE SCALE GENOMIC DNA]</scope>
    <source>
        <strain evidence="4">CBS 200.50</strain>
    </source>
</reference>
<feature type="region of interest" description="Disordered" evidence="1">
    <location>
        <begin position="35"/>
        <end position="54"/>
    </location>
</feature>
<keyword evidence="4" id="KW-1185">Reference proteome</keyword>
<feature type="compositionally biased region" description="Basic and acidic residues" evidence="1">
    <location>
        <begin position="66"/>
        <end position="93"/>
    </location>
</feature>
<keyword evidence="2" id="KW-0732">Signal</keyword>
<dbReference type="HOGENOM" id="CLU_704027_0_0_1"/>
<dbReference type="Proteomes" id="UP000015100">
    <property type="component" value="Unassembled WGS sequence"/>
</dbReference>
<dbReference type="EMBL" id="AQGS01000576">
    <property type="protein sequence ID" value="EPS38133.1"/>
    <property type="molecule type" value="Genomic_DNA"/>
</dbReference>
<organism evidence="3 4">
    <name type="scientific">Dactylellina haptotyla (strain CBS 200.50)</name>
    <name type="common">Nematode-trapping fungus</name>
    <name type="synonym">Monacrosporium haptotylum</name>
    <dbReference type="NCBI Taxonomy" id="1284197"/>
    <lineage>
        <taxon>Eukaryota</taxon>
        <taxon>Fungi</taxon>
        <taxon>Dikarya</taxon>
        <taxon>Ascomycota</taxon>
        <taxon>Pezizomycotina</taxon>
        <taxon>Orbiliomycetes</taxon>
        <taxon>Orbiliales</taxon>
        <taxon>Orbiliaceae</taxon>
        <taxon>Dactylellina</taxon>
    </lineage>
</organism>
<name>S8BFR8_DACHA</name>
<evidence type="ECO:0000256" key="2">
    <source>
        <dbReference type="SAM" id="SignalP"/>
    </source>
</evidence>
<accession>S8BFR8</accession>
<sequence length="392" mass="44465">MSSFQRNALFRRTLMLITLSVLLKFVFALPAPVPLPQIDDDEGTKNLGNPGWSAHSWCQANSDKAIAQRDKEEKERQERERQQREQQEQRETVAMHQPTGLPTLPIEMSSTKTFTNPNAQSFSNETHILQLVKKLFKRQTIAPSNPCRHPNPIFPDEGPPSSVGGCNADPMAPDGSCPHKDSNKDCAYYCEVRREYFYGKEQRWMPAQEIFPYPDAPRVTVTKGEMVSVAVTMDFGLGIDIIFIGIATGIHFTRSWSWINSRTYMAPTWDIMYPYCGYFTFIPKMVRSCGSVSIWPKTTLLGPMGAGMEVCDWSSAPRTYGNICVEMPWRNANDEVEGTLIIVKVECGNEQVLAPPCEQDKKYLLPGVIDKTLVNWNMSNAETQRWLQYQNS</sequence>
<evidence type="ECO:0000313" key="4">
    <source>
        <dbReference type="Proteomes" id="UP000015100"/>
    </source>
</evidence>
<feature type="region of interest" description="Disordered" evidence="1">
    <location>
        <begin position="65"/>
        <end position="93"/>
    </location>
</feature>
<proteinExistence type="predicted"/>
<gene>
    <name evidence="3" type="ORF">H072_8127</name>
</gene>
<dbReference type="OMA" id="YGKEQRW"/>
<dbReference type="OrthoDB" id="1896086at2759"/>
<dbReference type="AlphaFoldDB" id="S8BFR8"/>
<evidence type="ECO:0000256" key="1">
    <source>
        <dbReference type="SAM" id="MobiDB-lite"/>
    </source>
</evidence>
<comment type="caution">
    <text evidence="3">The sequence shown here is derived from an EMBL/GenBank/DDBJ whole genome shotgun (WGS) entry which is preliminary data.</text>
</comment>